<gene>
    <name evidence="5" type="ORF">ACM01_04970</name>
</gene>
<evidence type="ECO:0000256" key="3">
    <source>
        <dbReference type="ARBA" id="ARBA00023163"/>
    </source>
</evidence>
<dbReference type="RefSeq" id="WP_048579800.1">
    <property type="nucleotide sequence ID" value="NZ_LFNT01000003.1"/>
</dbReference>
<dbReference type="AlphaFoldDB" id="A0A0J7ZMD1"/>
<dbReference type="Gene3D" id="1.10.10.10">
    <property type="entry name" value="Winged helix-like DNA-binding domain superfamily/Winged helix DNA-binding domain"/>
    <property type="match status" value="1"/>
</dbReference>
<reference evidence="5 6" key="1">
    <citation type="submission" date="2015-06" db="EMBL/GenBank/DDBJ databases">
        <authorList>
            <person name="Ju K.-S."/>
            <person name="Doroghazi J.R."/>
            <person name="Metcalf W.W."/>
        </authorList>
    </citation>
    <scope>NUCLEOTIDE SEQUENCE [LARGE SCALE GENOMIC DNA]</scope>
    <source>
        <strain evidence="5 6">NRRL 3414</strain>
    </source>
</reference>
<evidence type="ECO:0000256" key="1">
    <source>
        <dbReference type="ARBA" id="ARBA00023015"/>
    </source>
</evidence>
<dbReference type="PATRIC" id="fig|1938.3.peg.4910"/>
<evidence type="ECO:0000313" key="5">
    <source>
        <dbReference type="EMBL" id="KMS76537.1"/>
    </source>
</evidence>
<name>A0A0J7ZMD1_STRVR</name>
<protein>
    <submittedName>
        <fullName evidence="5">LuxR family transcriptional regulator</fullName>
    </submittedName>
</protein>
<dbReference type="SUPFAM" id="SSF55781">
    <property type="entry name" value="GAF domain-like"/>
    <property type="match status" value="1"/>
</dbReference>
<dbReference type="Gene3D" id="3.30.450.40">
    <property type="match status" value="1"/>
</dbReference>
<dbReference type="OrthoDB" id="4069167at2"/>
<dbReference type="PANTHER" id="PTHR44688">
    <property type="entry name" value="DNA-BINDING TRANSCRIPTIONAL ACTIVATOR DEVR_DOSR"/>
    <property type="match status" value="1"/>
</dbReference>
<dbReference type="EMBL" id="LFNT01000003">
    <property type="protein sequence ID" value="KMS76537.1"/>
    <property type="molecule type" value="Genomic_DNA"/>
</dbReference>
<sequence length="285" mass="30714">MHSSTDISLRPDDGDAFRQALRSLHQRSRIPVVFGGQVREHVLNLSQFIGARTAALRGLDVRTEAGLGGRVLASARPAAVADYGADRSITHDYDGPVHAEGIRSVVAVPVVVAGAVRGVLYGASRCTTPLGDRATDVVVDASRRLAGEVAVRDEVDRRLRLLRVAQSEPAGDRFMVEEVRELHAELRMIAQDVEDEALRARLGAASRRLAALGAAPEPEPVTPLSPREIDVLAQIALGCTNAEAGRRLGLRPETVKAYLRSAMRKLDARTRLAAVVTARRRGLLP</sequence>
<dbReference type="Pfam" id="PF01590">
    <property type="entry name" value="GAF"/>
    <property type="match status" value="1"/>
</dbReference>
<comment type="caution">
    <text evidence="5">The sequence shown here is derived from an EMBL/GenBank/DDBJ whole genome shotgun (WGS) entry which is preliminary data.</text>
</comment>
<dbReference type="PROSITE" id="PS50043">
    <property type="entry name" value="HTH_LUXR_2"/>
    <property type="match status" value="1"/>
</dbReference>
<keyword evidence="1" id="KW-0805">Transcription regulation</keyword>
<dbReference type="InterPro" id="IPR003018">
    <property type="entry name" value="GAF"/>
</dbReference>
<keyword evidence="3" id="KW-0804">Transcription</keyword>
<accession>A0A0J7ZMD1</accession>
<evidence type="ECO:0000259" key="4">
    <source>
        <dbReference type="PROSITE" id="PS50043"/>
    </source>
</evidence>
<evidence type="ECO:0000256" key="2">
    <source>
        <dbReference type="ARBA" id="ARBA00023125"/>
    </source>
</evidence>
<organism evidence="5 6">
    <name type="scientific">Streptomyces viridochromogenes</name>
    <dbReference type="NCBI Taxonomy" id="1938"/>
    <lineage>
        <taxon>Bacteria</taxon>
        <taxon>Bacillati</taxon>
        <taxon>Actinomycetota</taxon>
        <taxon>Actinomycetes</taxon>
        <taxon>Kitasatosporales</taxon>
        <taxon>Streptomycetaceae</taxon>
        <taxon>Streptomyces</taxon>
    </lineage>
</organism>
<proteinExistence type="predicted"/>
<dbReference type="SUPFAM" id="SSF46894">
    <property type="entry name" value="C-terminal effector domain of the bipartite response regulators"/>
    <property type="match status" value="1"/>
</dbReference>
<feature type="domain" description="HTH luxR-type" evidence="4">
    <location>
        <begin position="217"/>
        <end position="282"/>
    </location>
</feature>
<dbReference type="SMART" id="SM00421">
    <property type="entry name" value="HTH_LUXR"/>
    <property type="match status" value="1"/>
</dbReference>
<dbReference type="InterPro" id="IPR036388">
    <property type="entry name" value="WH-like_DNA-bd_sf"/>
</dbReference>
<dbReference type="PRINTS" id="PR00038">
    <property type="entry name" value="HTHLUXR"/>
</dbReference>
<keyword evidence="2" id="KW-0238">DNA-binding</keyword>
<dbReference type="InterPro" id="IPR016032">
    <property type="entry name" value="Sig_transdc_resp-reg_C-effctor"/>
</dbReference>
<dbReference type="Pfam" id="PF00196">
    <property type="entry name" value="GerE"/>
    <property type="match status" value="1"/>
</dbReference>
<dbReference type="GO" id="GO:0006355">
    <property type="term" value="P:regulation of DNA-templated transcription"/>
    <property type="evidence" value="ECO:0007669"/>
    <property type="project" value="InterPro"/>
</dbReference>
<dbReference type="Proteomes" id="UP000037432">
    <property type="component" value="Unassembled WGS sequence"/>
</dbReference>
<dbReference type="GO" id="GO:0003677">
    <property type="term" value="F:DNA binding"/>
    <property type="evidence" value="ECO:0007669"/>
    <property type="project" value="UniProtKB-KW"/>
</dbReference>
<dbReference type="InterPro" id="IPR029016">
    <property type="entry name" value="GAF-like_dom_sf"/>
</dbReference>
<dbReference type="PANTHER" id="PTHR44688:SF16">
    <property type="entry name" value="DNA-BINDING TRANSCRIPTIONAL ACTIVATOR DEVR_DOSR"/>
    <property type="match status" value="1"/>
</dbReference>
<dbReference type="InterPro" id="IPR000792">
    <property type="entry name" value="Tscrpt_reg_LuxR_C"/>
</dbReference>
<dbReference type="CDD" id="cd06170">
    <property type="entry name" value="LuxR_C_like"/>
    <property type="match status" value="1"/>
</dbReference>
<evidence type="ECO:0000313" key="6">
    <source>
        <dbReference type="Proteomes" id="UP000037432"/>
    </source>
</evidence>